<evidence type="ECO:0000313" key="2">
    <source>
        <dbReference type="Proteomes" id="UP001143543"/>
    </source>
</evidence>
<sequence>MLKKFLNSKEALVLTKQQQRVINGGKTACDNDPNYNHGCKAYEICYYTSTDVITGYQYGYCIPALEPA</sequence>
<proteinExistence type="predicted"/>
<dbReference type="EMBL" id="BRVO01000001">
    <property type="protein sequence ID" value="GLB48608.1"/>
    <property type="molecule type" value="Genomic_DNA"/>
</dbReference>
<comment type="caution">
    <text evidence="1">The sequence shown here is derived from an EMBL/GenBank/DDBJ whole genome shotgun (WGS) entry which is preliminary data.</text>
</comment>
<organism evidence="1 2">
    <name type="scientific">Neptunitalea lumnitzerae</name>
    <dbReference type="NCBI Taxonomy" id="2965509"/>
    <lineage>
        <taxon>Bacteria</taxon>
        <taxon>Pseudomonadati</taxon>
        <taxon>Bacteroidota</taxon>
        <taxon>Flavobacteriia</taxon>
        <taxon>Flavobacteriales</taxon>
        <taxon>Flavobacteriaceae</taxon>
        <taxon>Neptunitalea</taxon>
    </lineage>
</organism>
<evidence type="ECO:0000313" key="1">
    <source>
        <dbReference type="EMBL" id="GLB48608.1"/>
    </source>
</evidence>
<protein>
    <submittedName>
        <fullName evidence="1">Uncharacterized protein</fullName>
    </submittedName>
</protein>
<dbReference type="Proteomes" id="UP001143543">
    <property type="component" value="Unassembled WGS sequence"/>
</dbReference>
<keyword evidence="2" id="KW-1185">Reference proteome</keyword>
<gene>
    <name evidence="1" type="ORF">Y10_09760</name>
</gene>
<reference evidence="1" key="1">
    <citation type="submission" date="2022-07" db="EMBL/GenBank/DDBJ databases">
        <title>Taxonomy of Novel Oxalotrophic and Methylotrophic Bacteria.</title>
        <authorList>
            <person name="Sahin N."/>
            <person name="Tani A."/>
        </authorList>
    </citation>
    <scope>NUCLEOTIDE SEQUENCE</scope>
    <source>
        <strain evidence="1">Y10</strain>
    </source>
</reference>
<accession>A0ABQ5MGR6</accession>
<name>A0ABQ5MGR6_9FLAO</name>